<dbReference type="Proteomes" id="UP000225108">
    <property type="component" value="Unassembled WGS sequence"/>
</dbReference>
<dbReference type="AlphaFoldDB" id="A0A2G3PMD4"/>
<dbReference type="EMBL" id="PEBD01000008">
    <property type="protein sequence ID" value="PHV66988.1"/>
    <property type="molecule type" value="Genomic_DNA"/>
</dbReference>
<feature type="region of interest" description="Disordered" evidence="1">
    <location>
        <begin position="124"/>
        <end position="145"/>
    </location>
</feature>
<sequence>MSIEDGPGDTLSPSESLDSDDLKNHGDDDVVDPPEHWAEADKFGTTHSEEREGESLDERIAEEVPDVQPEEQPEVPVAAAPDDELTEKLVDEVIDDQGPDDNVLADGVQELETDDGLIVHDGSSRVQGQGQAFPDDGDSLFQEVD</sequence>
<evidence type="ECO:0000313" key="2">
    <source>
        <dbReference type="EMBL" id="PHV66988.1"/>
    </source>
</evidence>
<reference evidence="2 3" key="1">
    <citation type="submission" date="2017-10" db="EMBL/GenBank/DDBJ databases">
        <title>The draft genome sequence of Williamsia sp. BULT 1.1 isolated from the semi-arid grassland soils from South Africa.</title>
        <authorList>
            <person name="Kabwe M.H."/>
            <person name="Govender N."/>
            <person name="Mutseka Lunga P."/>
            <person name="Vikram S."/>
            <person name="Makhalanyane T.P."/>
        </authorList>
    </citation>
    <scope>NUCLEOTIDE SEQUENCE [LARGE SCALE GENOMIC DNA]</scope>
    <source>
        <strain evidence="2 3">BULT 1.1</strain>
    </source>
</reference>
<evidence type="ECO:0000256" key="1">
    <source>
        <dbReference type="SAM" id="MobiDB-lite"/>
    </source>
</evidence>
<evidence type="ECO:0008006" key="4">
    <source>
        <dbReference type="Google" id="ProtNLM"/>
    </source>
</evidence>
<organism evidence="2 3">
    <name type="scientific">Williamsia marianensis</name>
    <dbReference type="NCBI Taxonomy" id="85044"/>
    <lineage>
        <taxon>Bacteria</taxon>
        <taxon>Bacillati</taxon>
        <taxon>Actinomycetota</taxon>
        <taxon>Actinomycetes</taxon>
        <taxon>Mycobacteriales</taxon>
        <taxon>Nocardiaceae</taxon>
        <taxon>Williamsia</taxon>
    </lineage>
</organism>
<feature type="compositionally biased region" description="Basic and acidic residues" evidence="1">
    <location>
        <begin position="20"/>
        <end position="62"/>
    </location>
</feature>
<proteinExistence type="predicted"/>
<feature type="compositionally biased region" description="Acidic residues" evidence="1">
    <location>
        <begin position="63"/>
        <end position="73"/>
    </location>
</feature>
<dbReference type="RefSeq" id="WP_099382989.1">
    <property type="nucleotide sequence ID" value="NZ_JAHVCV010000001.1"/>
</dbReference>
<name>A0A2G3PMD4_WILMA</name>
<protein>
    <recommendedName>
        <fullName evidence="4">DUF5709 domain-containing protein</fullName>
    </recommendedName>
</protein>
<evidence type="ECO:0000313" key="3">
    <source>
        <dbReference type="Proteomes" id="UP000225108"/>
    </source>
</evidence>
<accession>A0A2G3PMD4</accession>
<gene>
    <name evidence="2" type="ORF">CSW57_12220</name>
</gene>
<comment type="caution">
    <text evidence="2">The sequence shown here is derived from an EMBL/GenBank/DDBJ whole genome shotgun (WGS) entry which is preliminary data.</text>
</comment>
<feature type="region of interest" description="Disordered" evidence="1">
    <location>
        <begin position="1"/>
        <end position="82"/>
    </location>
</feature>